<keyword evidence="3" id="KW-0479">Metal-binding</keyword>
<dbReference type="PANTHER" id="PTHR11525">
    <property type="entry name" value="FARNESYL-PYROPHOSPHATE SYNTHETASE"/>
    <property type="match status" value="1"/>
</dbReference>
<keyword evidence="4" id="KW-0460">Magnesium</keyword>
<dbReference type="InterPro" id="IPR000092">
    <property type="entry name" value="Polyprenyl_synt"/>
</dbReference>
<feature type="non-terminal residue" evidence="6">
    <location>
        <position position="199"/>
    </location>
</feature>
<protein>
    <submittedName>
        <fullName evidence="6">Uncharacterized protein</fullName>
    </submittedName>
</protein>
<dbReference type="InterPro" id="IPR039702">
    <property type="entry name" value="FPS1-like"/>
</dbReference>
<dbReference type="EMBL" id="CAJVCH010363168">
    <property type="protein sequence ID" value="CAG7816185.1"/>
    <property type="molecule type" value="Genomic_DNA"/>
</dbReference>
<keyword evidence="2" id="KW-0808">Transferase</keyword>
<evidence type="ECO:0000256" key="4">
    <source>
        <dbReference type="ARBA" id="ARBA00022842"/>
    </source>
</evidence>
<dbReference type="GO" id="GO:0005737">
    <property type="term" value="C:cytoplasm"/>
    <property type="evidence" value="ECO:0007669"/>
    <property type="project" value="TreeGrafter"/>
</dbReference>
<comment type="pathway">
    <text evidence="5">Pheromone biosynthesis.</text>
</comment>
<dbReference type="AlphaFoldDB" id="A0A8J2KKI6"/>
<organism evidence="6 7">
    <name type="scientific">Allacma fusca</name>
    <dbReference type="NCBI Taxonomy" id="39272"/>
    <lineage>
        <taxon>Eukaryota</taxon>
        <taxon>Metazoa</taxon>
        <taxon>Ecdysozoa</taxon>
        <taxon>Arthropoda</taxon>
        <taxon>Hexapoda</taxon>
        <taxon>Collembola</taxon>
        <taxon>Symphypleona</taxon>
        <taxon>Sminthuridae</taxon>
        <taxon>Allacma</taxon>
    </lineage>
</organism>
<dbReference type="OrthoDB" id="10257492at2759"/>
<dbReference type="GO" id="GO:0046872">
    <property type="term" value="F:metal ion binding"/>
    <property type="evidence" value="ECO:0007669"/>
    <property type="project" value="UniProtKB-KW"/>
</dbReference>
<comment type="cofactor">
    <cofactor evidence="1">
        <name>Mg(2+)</name>
        <dbReference type="ChEBI" id="CHEBI:18420"/>
    </cofactor>
</comment>
<dbReference type="GO" id="GO:0004161">
    <property type="term" value="F:dimethylallyltranstransferase activity"/>
    <property type="evidence" value="ECO:0007669"/>
    <property type="project" value="TreeGrafter"/>
</dbReference>
<accession>A0A8J2KKI6</accession>
<sequence length="199" mass="23226">TLYDFKRFEDLYEKNVQLIPASRQATWRDQFQEIESDVVTAPGFEILKDTNSWVAEVLTYNTPHGKGIRAHQVILSDMYLSNDKSPENELTVNRLAWLMEMKQGAACVLDDIVDMSEMRRDRLCCFVIHAGMYGEGRDVRNAELHNHQMYNIEFYKDMMMFKNGYYTFFMPVAVAMIKNGISDRIKLKEVEKLSLEISL</sequence>
<gene>
    <name evidence="6" type="ORF">AFUS01_LOCUS26815</name>
</gene>
<dbReference type="Pfam" id="PF00348">
    <property type="entry name" value="polyprenyl_synt"/>
    <property type="match status" value="1"/>
</dbReference>
<dbReference type="PANTHER" id="PTHR11525:SF0">
    <property type="entry name" value="FARNESYL PYROPHOSPHATE SYNTHASE"/>
    <property type="match status" value="1"/>
</dbReference>
<evidence type="ECO:0000256" key="5">
    <source>
        <dbReference type="ARBA" id="ARBA00033740"/>
    </source>
</evidence>
<evidence type="ECO:0000313" key="6">
    <source>
        <dbReference type="EMBL" id="CAG7816185.1"/>
    </source>
</evidence>
<evidence type="ECO:0000256" key="1">
    <source>
        <dbReference type="ARBA" id="ARBA00001946"/>
    </source>
</evidence>
<evidence type="ECO:0000313" key="7">
    <source>
        <dbReference type="Proteomes" id="UP000708208"/>
    </source>
</evidence>
<dbReference type="GO" id="GO:0045337">
    <property type="term" value="P:farnesyl diphosphate biosynthetic process"/>
    <property type="evidence" value="ECO:0007669"/>
    <property type="project" value="TreeGrafter"/>
</dbReference>
<dbReference type="GO" id="GO:0004337">
    <property type="term" value="F:(2E,6E)-farnesyl diphosphate synthase activity"/>
    <property type="evidence" value="ECO:0007669"/>
    <property type="project" value="TreeGrafter"/>
</dbReference>
<evidence type="ECO:0000256" key="3">
    <source>
        <dbReference type="ARBA" id="ARBA00022723"/>
    </source>
</evidence>
<proteinExistence type="predicted"/>
<comment type="caution">
    <text evidence="6">The sequence shown here is derived from an EMBL/GenBank/DDBJ whole genome shotgun (WGS) entry which is preliminary data.</text>
</comment>
<dbReference type="Proteomes" id="UP000708208">
    <property type="component" value="Unassembled WGS sequence"/>
</dbReference>
<evidence type="ECO:0000256" key="2">
    <source>
        <dbReference type="ARBA" id="ARBA00022679"/>
    </source>
</evidence>
<reference evidence="6" key="1">
    <citation type="submission" date="2021-06" db="EMBL/GenBank/DDBJ databases">
        <authorList>
            <person name="Hodson N. C."/>
            <person name="Mongue J. A."/>
            <person name="Jaron S. K."/>
        </authorList>
    </citation>
    <scope>NUCLEOTIDE SEQUENCE</scope>
</reference>
<name>A0A8J2KKI6_9HEXA</name>
<feature type="non-terminal residue" evidence="6">
    <location>
        <position position="1"/>
    </location>
</feature>
<keyword evidence="7" id="KW-1185">Reference proteome</keyword>